<accession>A0A7C8ZL50</accession>
<dbReference type="EMBL" id="GISG01144431">
    <property type="protein sequence ID" value="MBA4646019.1"/>
    <property type="molecule type" value="Transcribed_RNA"/>
</dbReference>
<sequence>MAKIDRNKTKIAAKMYDLLLGRFLFSLLSFSQLGKSVAASLEILQEPTASPSSVMFCSEDSSSSAWLRAVADVGVSPKSSVAEAALLISVDPNSFVSVSSSLSLWLALKLFFLIFRNSSSSILFSLASDDSCL</sequence>
<reference evidence="1" key="2">
    <citation type="submission" date="2020-07" db="EMBL/GenBank/DDBJ databases">
        <authorList>
            <person name="Vera ALvarez R."/>
            <person name="Arias-Moreno D.M."/>
            <person name="Jimenez-Jacinto V."/>
            <person name="Jimenez-Bremont J.F."/>
            <person name="Swaminathan K."/>
            <person name="Moose S.P."/>
            <person name="Guerrero-Gonzalez M.L."/>
            <person name="Marino-Ramirez L."/>
            <person name="Landsman D."/>
            <person name="Rodriguez-Kessler M."/>
            <person name="Delgado-Sanchez P."/>
        </authorList>
    </citation>
    <scope>NUCLEOTIDE SEQUENCE</scope>
    <source>
        <tissue evidence="1">Cladode</tissue>
    </source>
</reference>
<evidence type="ECO:0000313" key="1">
    <source>
        <dbReference type="EMBL" id="MBA4646019.1"/>
    </source>
</evidence>
<proteinExistence type="predicted"/>
<dbReference type="AlphaFoldDB" id="A0A7C8ZL50"/>
<name>A0A7C8ZL50_OPUST</name>
<organism evidence="1">
    <name type="scientific">Opuntia streptacantha</name>
    <name type="common">Prickly pear cactus</name>
    <name type="synonym">Opuntia cardona</name>
    <dbReference type="NCBI Taxonomy" id="393608"/>
    <lineage>
        <taxon>Eukaryota</taxon>
        <taxon>Viridiplantae</taxon>
        <taxon>Streptophyta</taxon>
        <taxon>Embryophyta</taxon>
        <taxon>Tracheophyta</taxon>
        <taxon>Spermatophyta</taxon>
        <taxon>Magnoliopsida</taxon>
        <taxon>eudicotyledons</taxon>
        <taxon>Gunneridae</taxon>
        <taxon>Pentapetalae</taxon>
        <taxon>Caryophyllales</taxon>
        <taxon>Cactineae</taxon>
        <taxon>Cactaceae</taxon>
        <taxon>Opuntioideae</taxon>
        <taxon>Opuntia</taxon>
    </lineage>
</organism>
<protein>
    <submittedName>
        <fullName evidence="1">Uncharacterized protein</fullName>
    </submittedName>
</protein>
<reference evidence="1" key="1">
    <citation type="journal article" date="2013" name="J. Plant Res.">
        <title>Effect of fungi and light on seed germination of three Opuntia species from semiarid lands of central Mexico.</title>
        <authorList>
            <person name="Delgado-Sanchez P."/>
            <person name="Jimenez-Bremont J.F."/>
            <person name="Guerrero-Gonzalez Mde L."/>
            <person name="Flores J."/>
        </authorList>
    </citation>
    <scope>NUCLEOTIDE SEQUENCE</scope>
    <source>
        <tissue evidence="1">Cladode</tissue>
    </source>
</reference>